<accession>A0A849BPX6</accession>
<dbReference type="Pfam" id="PF13614">
    <property type="entry name" value="AAA_31"/>
    <property type="match status" value="1"/>
</dbReference>
<dbReference type="InterPro" id="IPR050678">
    <property type="entry name" value="DNA_Partitioning_ATPase"/>
</dbReference>
<evidence type="ECO:0000259" key="1">
    <source>
        <dbReference type="Pfam" id="PF13614"/>
    </source>
</evidence>
<gene>
    <name evidence="2" type="ORF">HLB09_07205</name>
</gene>
<comment type="caution">
    <text evidence="2">The sequence shown here is derived from an EMBL/GenBank/DDBJ whole genome shotgun (WGS) entry which is preliminary data.</text>
</comment>
<evidence type="ECO:0000313" key="2">
    <source>
        <dbReference type="EMBL" id="NNH22882.1"/>
    </source>
</evidence>
<dbReference type="PANTHER" id="PTHR13696:SF99">
    <property type="entry name" value="COBYRINIC ACID AC-DIAMIDE SYNTHASE"/>
    <property type="match status" value="1"/>
</dbReference>
<dbReference type="EMBL" id="JABEMA010000076">
    <property type="protein sequence ID" value="NNH22882.1"/>
    <property type="molecule type" value="Genomic_DNA"/>
</dbReference>
<dbReference type="PANTHER" id="PTHR13696">
    <property type="entry name" value="P-LOOP CONTAINING NUCLEOSIDE TRIPHOSPHATE HYDROLASE"/>
    <property type="match status" value="1"/>
</dbReference>
<dbReference type="SUPFAM" id="SSF52540">
    <property type="entry name" value="P-loop containing nucleoside triphosphate hydrolases"/>
    <property type="match status" value="1"/>
</dbReference>
<dbReference type="Gene3D" id="3.40.50.300">
    <property type="entry name" value="P-loop containing nucleotide triphosphate hydrolases"/>
    <property type="match status" value="1"/>
</dbReference>
<dbReference type="CDD" id="cd02042">
    <property type="entry name" value="ParAB_family"/>
    <property type="match status" value="1"/>
</dbReference>
<proteinExistence type="predicted"/>
<sequence>MAYTGSRVVAVVNGKGGVGKTTITANVGGMLAAGGARVLLIDLDPQGNLAEELGYAGTDADDDGLALAQALAFSAPVTPRLGVRDHLDVLVGGSQLDMAAAGLTMRAHKDPAAAKTALADAIAGYVEDYDLVLIDCPPGQETLQQAALAAARWALIPVKTDASSRKGLRDVARRLEAVVDINPDLDLLGVVLFGVNRAARRVSDTARAAITDDLGSPDALFTTAIRHAEAAAQETRDRGLLAYELEEAVLAAPKWYERLRGATTGQPATGGEGPRSRSATGLAEDFQALGEEIIARISHREAAADAVTTAGGTR</sequence>
<protein>
    <submittedName>
        <fullName evidence="2">ParA family protein</fullName>
    </submittedName>
</protein>
<dbReference type="AlphaFoldDB" id="A0A849BPX6"/>
<dbReference type="InterPro" id="IPR025669">
    <property type="entry name" value="AAA_dom"/>
</dbReference>
<reference evidence="2 3" key="1">
    <citation type="submission" date="2020-05" db="EMBL/GenBank/DDBJ databases">
        <title>MicrobeNet Type strains.</title>
        <authorList>
            <person name="Nicholson A.C."/>
        </authorList>
    </citation>
    <scope>NUCLEOTIDE SEQUENCE [LARGE SCALE GENOMIC DNA]</scope>
    <source>
        <strain evidence="2 3">JCM 14547</strain>
    </source>
</reference>
<dbReference type="Proteomes" id="UP000555552">
    <property type="component" value="Unassembled WGS sequence"/>
</dbReference>
<evidence type="ECO:0000313" key="3">
    <source>
        <dbReference type="Proteomes" id="UP000555552"/>
    </source>
</evidence>
<name>A0A849BPX6_9ACTN</name>
<keyword evidence="3" id="KW-1185">Reference proteome</keyword>
<feature type="domain" description="AAA" evidence="1">
    <location>
        <begin position="7"/>
        <end position="185"/>
    </location>
</feature>
<organism evidence="2 3">
    <name type="scientific">Pseudokineococcus marinus</name>
    <dbReference type="NCBI Taxonomy" id="351215"/>
    <lineage>
        <taxon>Bacteria</taxon>
        <taxon>Bacillati</taxon>
        <taxon>Actinomycetota</taxon>
        <taxon>Actinomycetes</taxon>
        <taxon>Kineosporiales</taxon>
        <taxon>Kineosporiaceae</taxon>
        <taxon>Pseudokineococcus</taxon>
    </lineage>
</organism>
<dbReference type="InterPro" id="IPR027417">
    <property type="entry name" value="P-loop_NTPase"/>
</dbReference>
<dbReference type="RefSeq" id="WP_171202713.1">
    <property type="nucleotide sequence ID" value="NZ_BAAANP010000015.1"/>
</dbReference>